<dbReference type="EMBL" id="QXNG01000011">
    <property type="protein sequence ID" value="THA17513.1"/>
    <property type="molecule type" value="Genomic_DNA"/>
</dbReference>
<evidence type="ECO:0000313" key="3">
    <source>
        <dbReference type="EMBL" id="THA17513.1"/>
    </source>
</evidence>
<dbReference type="Gene3D" id="2.160.20.10">
    <property type="entry name" value="Single-stranded right-handed beta-helix, Pectin lyase-like"/>
    <property type="match status" value="1"/>
</dbReference>
<sequence>MNKNCFRVIFSKTLQCLVVTSELAKTEGKSTERASSRFPQLFAKIQPLIFSLFCALGFVSFSSTVSANLIIQADKSAPKTQQPIVLQTANGLPQVNIQTPNEQGLSHNKYSKFDVDTKGAILNNSRTNVQTQQGGWVQGNPYLARGEAKVILNEVNSSDPSVLKGYVEVAGKKADVIIANPSGIHCDGCGVINSDRTTLTTGKPQIQHGNLENFVVQKGKVSVSGKGLDNSRVDYTEIIARETQINAGVWSKKEMRVMTGKNTVKRTGKPEDLQIIHTNQATTQETKPQVAIDVGQLGGMYADKIHLIGTEQGVGVHNAGHIGANAETLKIDSQGRIVNSGTLNANKAVQLSGTKGIENRGKIENRQGDITLNSKSDIKQDGVIVARAGNIHKTADRGITQQGESIAKGNIHYNAPSVTASTRSLIAAGADVKDTAEGEKRSLENLSAQGKTIAINSSGKATLQGRNLASGKINVKGANVNLDKSHTSAYSININGIQGEIEANDAFLIAQRDLTLKTPTALQTQNSYLKADKISTQQRSLNTKNATWEQTGTSAFSINTVEQLQNQGGTFKTQGDFSVNAQGIDNRQGRFIANGKLTVDAGKNKVDSTGGALVSSQVLSVTSGELVNDGGLIQSQQSIRLNTQGQRLSNQQTLTDSQDKGIVALGELDIHSADLANQKGRLIANGKFTVDAGKNKVDSSGGALVSTKALSLTSGELVNDSGLIQSQQSIRLNTQGQRLSNQQTLTDSQDKGIVTLGELDIHSADLMNQKGRIVSEGNQQIKATEMNNTHGLMRTAQSLNLVAQSVQNHYGAISAKSTASLSIENTFAQAGGQVGANALILNAGNLNSTDKSLIAADRANIQVLGKFNHQQSRLNTLNDLTIQSQALSNTLGSINSVAGNIKINTQQQQLDNSQGHITAKGHIELDSGELQSQGGSIYSQQDIRIDTHNQLLNNQQTQGEYQGILSQGNLTVHAGKLDNTQGSISAKSSQLNITELANRFGILQSRDDLLLHAQRIDNTEGMISGAKKVVLAVSDLFTQKTGKVGAGELVLNAGTVDSTEKSLIVADNAILTVKGKLTNANSEVSTTQNLAITSQVLNNQRGLLLAERGNLTINSQQYHLNNQHGKIVAGQKIRLDSGALDNQQGLVQGQTGILLNTYQQYLNNTLGHIVSQQDLTIASGELNNRQGYLQSAKQGDIQIGSSSLHNQQGVISTGTNLRLNAGTVNNHDGVIESKNHLDANLSNLYQQNGVVQSGQSLNMTASGEVLSTNHSQIIGENVNITTSGQLDNQKSDIIAKSNGVIRSGQFNNREANLIAEQGNLEIHTKQQKLTSRLGKLSAGANLTINSGELDNRQGLIQSRQNMVINTHQGHLNNQQTQEQNKGIISLGGLALTTQDFLNQNGYLLSQKNQAIDAQSIHNDSGVLSSLASQNVTVSNAIRNIQGRISGVSSMVSAQSIDNQSGLLQGTHQLTIQTRDDINNEEGQVKAGDKLAIQTRGLNNHKGQVRAIEGRLAISSIENINNTLGYLTAKQQATITADGLNNHKGVVYNEQGLLSLKLQQNLDNQQGEVIGKENLKIESASLLNQKGKIYAEKQSNIGIKGLIDNRQNGKIYGMGETIIHTNQVDNRGGEIRTQDKLVLNATTGINNQKVGNTGSFIESGNELILNTADLNNSQTKQAQEKMTQGILASSLKLSARLVDNHQGKIHSRGQSHLSVQQTLDNRRGDVTGGSVSLEGKNLRIDNQGGRLQAERALSILADEVTTNGHIEGQDVSITQQKDFVTANSINADRNLRISTAGNLINQHNLYADESVTLNANHITNRVEGRISSANTQLSAKGNLINEGLINGVSLDDQAKTIVKAGGQLINTGKGRIYGDHVALEADRIENSDKNYGNEIKSAIIAARGDLDITAREIENNTAHYLSDHQVGATLFSIGEMRFGRTLNANHQAEGKAEVLRNNSSVIESERNIKLNVNQIHNNNTHFTVEHVKTGQAPNNITKLDEKEAVNETYIVPMGRNDRDKLKTNYTNPLNGDKSKINLDDPHISMKLLRWAGWSRAGKLVYKSDGAAPVLLKTGDVITADTPLAIRNEMTCDYMNGSSVCNYTPEGQYGKDSPIWAYFGVPAPQEPQPKFPFDELAEQSWFKESDWFDEEGNFKRPTKPHKWLTSPTVYRERLTKWNYYVRNIKPLEDWENKYRHSIDIVDNGIERHNKARLGSLRGKEYKEFWQLHITNRRKDESKVLTTVPGQILAGGDIEVHNQSFINDRSVVVAGQKMSLENQIQNIDEKGLHRVTDTGDKVFTFDKWRGGFKRYFQRKWENHGAYTRIIETPFDMKIFKVVENGDYAINKKTDDKLKNSTAHQLDLTQVKVNSDGLSSAGNLTLGTLGAGDSARFTQLGGDARQVDKLSAWSGKGQSVESKVLNGHLEGFRSLSPTDSTVRPLERIRLNDNQEVRSIRPNLVIPQNVLYRVNANPNNHVLIETDPDFTNHKRWLSSDYMFNAMRYEPNQVQKRLGDGFYEQRLVREQINRLTGRNFVGDYSDFDSQYKGLMDAGVTFAQKFNLRPGIALSPSQVARLTSDIVWLETEQVSLPNGKVESVLVPKVYAVARKGDITGNGALLSANQVTHKGGAFINSGTVAGREVVQFDSETIRNSGKISGGALVGNVRGDMDNLGGVLEADKAILLNVAGNFNHTSTTHTTSVNVDGYQRSDTRIGRKGLLHVKGENGTLQIQANNINLGGADIINDGKGQTYLSAKNNLNLTALSVGFDEKMGGGNHYRNERKDDVEISRIKGGGDVRLAAKNIYSQGAELESEAKLTALAENDLVLNGAKVSHDFEEFHKTKSGSLAKVTKTRFDKQQSETQRGSQVSGKEIVLAAGHEVKGKGLQAIAENDLLIQAGGNVDIAADTNHFRNIHKETKKTSGVFTGGGGITFGSKSEKHHLESEGW</sequence>
<dbReference type="InterPro" id="IPR008638">
    <property type="entry name" value="FhaB/CdiA-like_TPS"/>
</dbReference>
<dbReference type="InterPro" id="IPR024973">
    <property type="entry name" value="ESPR"/>
</dbReference>
<evidence type="ECO:0000256" key="1">
    <source>
        <dbReference type="SAM" id="Phobius"/>
    </source>
</evidence>
<dbReference type="Proteomes" id="UP000310576">
    <property type="component" value="Unassembled WGS sequence"/>
</dbReference>
<dbReference type="RefSeq" id="WP_136125577.1">
    <property type="nucleotide sequence ID" value="NZ_QXNG01000011.1"/>
</dbReference>
<comment type="caution">
    <text evidence="3">The sequence shown here is derived from an EMBL/GenBank/DDBJ whole genome shotgun (WGS) entry which is preliminary data.</text>
</comment>
<dbReference type="Pfam" id="PF05860">
    <property type="entry name" value="TPS"/>
    <property type="match status" value="1"/>
</dbReference>
<protein>
    <submittedName>
        <fullName evidence="3">Filamentous hemagglutinin N-terminal domain-containing protein</fullName>
    </submittedName>
</protein>
<dbReference type="InterPro" id="IPR012334">
    <property type="entry name" value="Pectin_lyas_fold"/>
</dbReference>
<name>A0A4S2QJQ7_9PAST</name>
<dbReference type="NCBIfam" id="TIGR01901">
    <property type="entry name" value="adhes_NPXG"/>
    <property type="match status" value="1"/>
</dbReference>
<feature type="domain" description="Filamentous haemagglutinin FhaB/tRNA nuclease CdiA-like TPS" evidence="2">
    <location>
        <begin position="89"/>
        <end position="209"/>
    </location>
</feature>
<accession>A0A4S2QJQ7</accession>
<dbReference type="SUPFAM" id="SSF51126">
    <property type="entry name" value="Pectin lyase-like"/>
    <property type="match status" value="1"/>
</dbReference>
<dbReference type="Pfam" id="PF13018">
    <property type="entry name" value="ESPR"/>
    <property type="match status" value="1"/>
</dbReference>
<dbReference type="NCBIfam" id="TIGR01731">
    <property type="entry name" value="fil_hemag_20aa"/>
    <property type="match status" value="29"/>
</dbReference>
<dbReference type="SMART" id="SM00912">
    <property type="entry name" value="Haemagg_act"/>
    <property type="match status" value="1"/>
</dbReference>
<dbReference type="InterPro" id="IPR010069">
    <property type="entry name" value="CdiA_FHA1_rpt"/>
</dbReference>
<dbReference type="InterPro" id="IPR008619">
    <property type="entry name" value="Filamentous_hemagglutn_rpt"/>
</dbReference>
<feature type="non-terminal residue" evidence="3">
    <location>
        <position position="2941"/>
    </location>
</feature>
<keyword evidence="1" id="KW-0812">Transmembrane</keyword>
<proteinExistence type="predicted"/>
<reference evidence="3 4" key="1">
    <citation type="journal article" date="2019" name="Vet. Microbiol.">
        <title>Development of multi locus sequence typing (MLST) of Rodentibacter pneumotropicus.</title>
        <authorList>
            <person name="Adhikary S."/>
            <person name="Bisgaard M."/>
            <person name="Boot R."/>
            <person name="Benga L."/>
            <person name="Nicklas W."/>
            <person name="Christensen H."/>
        </authorList>
    </citation>
    <scope>NUCLEOTIDE SEQUENCE [LARGE SCALE GENOMIC DNA]</scope>
    <source>
        <strain evidence="3 4">1596_07</strain>
    </source>
</reference>
<feature type="transmembrane region" description="Helical" evidence="1">
    <location>
        <begin position="48"/>
        <end position="71"/>
    </location>
</feature>
<dbReference type="Pfam" id="PF05594">
    <property type="entry name" value="Fil_haemagg"/>
    <property type="match status" value="17"/>
</dbReference>
<evidence type="ECO:0000313" key="4">
    <source>
        <dbReference type="Proteomes" id="UP000310576"/>
    </source>
</evidence>
<keyword evidence="1" id="KW-0472">Membrane</keyword>
<gene>
    <name evidence="3" type="ORF">D3M76_01380</name>
</gene>
<organism evidence="3 4">
    <name type="scientific">Rodentibacter pneumotropicus</name>
    <dbReference type="NCBI Taxonomy" id="758"/>
    <lineage>
        <taxon>Bacteria</taxon>
        <taxon>Pseudomonadati</taxon>
        <taxon>Pseudomonadota</taxon>
        <taxon>Gammaproteobacteria</taxon>
        <taxon>Pasteurellales</taxon>
        <taxon>Pasteurellaceae</taxon>
        <taxon>Rodentibacter</taxon>
    </lineage>
</organism>
<keyword evidence="1" id="KW-1133">Transmembrane helix</keyword>
<evidence type="ECO:0000259" key="2">
    <source>
        <dbReference type="SMART" id="SM00912"/>
    </source>
</evidence>
<dbReference type="InterPro" id="IPR011050">
    <property type="entry name" value="Pectin_lyase_fold/virulence"/>
</dbReference>